<dbReference type="AlphaFoldDB" id="A0A501PZ83"/>
<dbReference type="InterPro" id="IPR006626">
    <property type="entry name" value="PbH1"/>
</dbReference>
<dbReference type="InterPro" id="IPR026444">
    <property type="entry name" value="Secre_tail"/>
</dbReference>
<sequence>MKQKLFFMLSVFLSLTAAKAQYTTPGTGVTWSLDDLVTNSSGALTFSGGIYTLSQNLTIAANDALVINTDATVHINANIEITVRGDFTSDAGAITITATNTATPYNAITFETGSSGYFRNTTISYGKGIRIATPDFEMQSCVMSYHMNGSTTSSAINFSTGGNALINNSRFLFNHYPAFSSGANQSVAPTLTNNYLEGNNQSNGNRPQINMGPSGADTLRIVGNTIKGDRTKTMTGGIGASNLLGGGQLKVIIDNNIVTNNRYGITVVGAASSGYIRGNIIEDNTSQNVPAQGGSGISLSASGSSTMNIIASRNQIRRNLWGITVIGTARINLGDTDEATFNEGGNIFSENVNTGVTYALYNNTALPIMAKNNCWIEGQTPTAAEVENVISHQIDDPTLGVVTFTPFGCDALSNPDFAVTKPIIYPNPSKGNITIDIPENGTIAIFSSNGMLIRSFELNAGTNAIKLDLPAGVYITKTETKDKNFSNKLVIQ</sequence>
<dbReference type="Proteomes" id="UP000319175">
    <property type="component" value="Unassembled WGS sequence"/>
</dbReference>
<dbReference type="Pfam" id="PF18962">
    <property type="entry name" value="Por_Secre_tail"/>
    <property type="match status" value="1"/>
</dbReference>
<name>A0A501PZ83_9FLAO</name>
<evidence type="ECO:0000313" key="4">
    <source>
        <dbReference type="EMBL" id="TPD65880.1"/>
    </source>
</evidence>
<keyword evidence="5" id="KW-1185">Reference proteome</keyword>
<dbReference type="NCBIfam" id="TIGR04183">
    <property type="entry name" value="Por_Secre_tail"/>
    <property type="match status" value="1"/>
</dbReference>
<keyword evidence="1 2" id="KW-0732">Signal</keyword>
<evidence type="ECO:0000256" key="2">
    <source>
        <dbReference type="SAM" id="SignalP"/>
    </source>
</evidence>
<organism evidence="4 5">
    <name type="scientific">Flavobacterium microcysteis</name>
    <dbReference type="NCBI Taxonomy" id="2596891"/>
    <lineage>
        <taxon>Bacteria</taxon>
        <taxon>Pseudomonadati</taxon>
        <taxon>Bacteroidota</taxon>
        <taxon>Flavobacteriia</taxon>
        <taxon>Flavobacteriales</taxon>
        <taxon>Flavobacteriaceae</taxon>
        <taxon>Flavobacterium</taxon>
    </lineage>
</organism>
<feature type="chain" id="PRO_5021425984" evidence="2">
    <location>
        <begin position="21"/>
        <end position="492"/>
    </location>
</feature>
<feature type="signal peptide" evidence="2">
    <location>
        <begin position="1"/>
        <end position="20"/>
    </location>
</feature>
<feature type="domain" description="Secretion system C-terminal sorting" evidence="3">
    <location>
        <begin position="424"/>
        <end position="491"/>
    </location>
</feature>
<reference evidence="4 5" key="1">
    <citation type="submission" date="2019-06" db="EMBL/GenBank/DDBJ databases">
        <title>Flavobacterium sp. MaA-Y11 from geoumgang.</title>
        <authorList>
            <person name="Jeong S."/>
        </authorList>
    </citation>
    <scope>NUCLEOTIDE SEQUENCE [LARGE SCALE GENOMIC DNA]</scope>
    <source>
        <strain evidence="4 5">MaA-Y11</strain>
    </source>
</reference>
<proteinExistence type="predicted"/>
<comment type="caution">
    <text evidence="4">The sequence shown here is derived from an EMBL/GenBank/DDBJ whole genome shotgun (WGS) entry which is preliminary data.</text>
</comment>
<dbReference type="SUPFAM" id="SSF51126">
    <property type="entry name" value="Pectin lyase-like"/>
    <property type="match status" value="1"/>
</dbReference>
<evidence type="ECO:0000259" key="3">
    <source>
        <dbReference type="Pfam" id="PF18962"/>
    </source>
</evidence>
<accession>A0A501PZ83</accession>
<dbReference type="InterPro" id="IPR012334">
    <property type="entry name" value="Pectin_lyas_fold"/>
</dbReference>
<dbReference type="OrthoDB" id="1230183at2"/>
<dbReference type="EMBL" id="VFJE01000056">
    <property type="protein sequence ID" value="TPD65880.1"/>
    <property type="molecule type" value="Genomic_DNA"/>
</dbReference>
<dbReference type="Gene3D" id="2.160.20.10">
    <property type="entry name" value="Single-stranded right-handed beta-helix, Pectin lyase-like"/>
    <property type="match status" value="1"/>
</dbReference>
<evidence type="ECO:0000313" key="5">
    <source>
        <dbReference type="Proteomes" id="UP000319175"/>
    </source>
</evidence>
<gene>
    <name evidence="4" type="ORF">FJA49_17020</name>
</gene>
<protein>
    <submittedName>
        <fullName evidence="4">T9SS type A sorting domain-containing protein</fullName>
    </submittedName>
</protein>
<evidence type="ECO:0000256" key="1">
    <source>
        <dbReference type="ARBA" id="ARBA00022729"/>
    </source>
</evidence>
<dbReference type="InterPro" id="IPR011050">
    <property type="entry name" value="Pectin_lyase_fold/virulence"/>
</dbReference>
<dbReference type="SMART" id="SM00710">
    <property type="entry name" value="PbH1"/>
    <property type="match status" value="7"/>
</dbReference>